<sequence length="281" mass="32469">MKSGKAPGHDEVHAEILKTLEEEDLDAVTSLFNKIYTTGVIPEDWLKSTFVPIPKKSSAKRCEEFRTISLMSHVLKLFLKIIHGRIYRKCEEQISDTQLGFRGGLGTRDALFAIQVLVQRCLDMNKDVFLCFIDYEKAFDRVQHEKMIQILQQVGLDSRDVRIIANLYWNQKAHVRFSDNTSEDVEIRRGVRQGCVLSPLLFNLYSDLMLRRCRGSESFRYEDMEIGHDLMTSSSWDPPTLNFSGLSLCCNICRSRDVDQLGKMEAGDVRYPPRHLCIKRR</sequence>
<dbReference type="EMBL" id="JARGDH010000001">
    <property type="protein sequence ID" value="KAL0279224.1"/>
    <property type="molecule type" value="Genomic_DNA"/>
</dbReference>
<dbReference type="CDD" id="cd01650">
    <property type="entry name" value="RT_nLTR_like"/>
    <property type="match status" value="1"/>
</dbReference>
<gene>
    <name evidence="2" type="ORF">PYX00_000829</name>
</gene>
<organism evidence="2">
    <name type="scientific">Menopon gallinae</name>
    <name type="common">poultry shaft louse</name>
    <dbReference type="NCBI Taxonomy" id="328185"/>
    <lineage>
        <taxon>Eukaryota</taxon>
        <taxon>Metazoa</taxon>
        <taxon>Ecdysozoa</taxon>
        <taxon>Arthropoda</taxon>
        <taxon>Hexapoda</taxon>
        <taxon>Insecta</taxon>
        <taxon>Pterygota</taxon>
        <taxon>Neoptera</taxon>
        <taxon>Paraneoptera</taxon>
        <taxon>Psocodea</taxon>
        <taxon>Troctomorpha</taxon>
        <taxon>Phthiraptera</taxon>
        <taxon>Amblycera</taxon>
        <taxon>Menoponidae</taxon>
        <taxon>Menopon</taxon>
    </lineage>
</organism>
<reference evidence="2" key="1">
    <citation type="journal article" date="2024" name="Gigascience">
        <title>Chromosome-level genome of the poultry shaft louse Menopon gallinae provides insight into the host-switching and adaptive evolution of parasitic lice.</title>
        <authorList>
            <person name="Xu Y."/>
            <person name="Ma L."/>
            <person name="Liu S."/>
            <person name="Liang Y."/>
            <person name="Liu Q."/>
            <person name="He Z."/>
            <person name="Tian L."/>
            <person name="Duan Y."/>
            <person name="Cai W."/>
            <person name="Li H."/>
            <person name="Song F."/>
        </authorList>
    </citation>
    <scope>NUCLEOTIDE SEQUENCE</scope>
    <source>
        <strain evidence="2">Cailab_2023a</strain>
    </source>
</reference>
<evidence type="ECO:0000313" key="2">
    <source>
        <dbReference type="EMBL" id="KAL0279224.1"/>
    </source>
</evidence>
<name>A0AAW2IAK2_9NEOP</name>
<dbReference type="InterPro" id="IPR000477">
    <property type="entry name" value="RT_dom"/>
</dbReference>
<evidence type="ECO:0000259" key="1">
    <source>
        <dbReference type="PROSITE" id="PS50878"/>
    </source>
</evidence>
<dbReference type="InterPro" id="IPR043502">
    <property type="entry name" value="DNA/RNA_pol_sf"/>
</dbReference>
<protein>
    <recommendedName>
        <fullName evidence="1">Reverse transcriptase domain-containing protein</fullName>
    </recommendedName>
</protein>
<feature type="domain" description="Reverse transcriptase" evidence="1">
    <location>
        <begin position="34"/>
        <end position="281"/>
    </location>
</feature>
<accession>A0AAW2IAK2</accession>
<proteinExistence type="predicted"/>
<dbReference type="SUPFAM" id="SSF56672">
    <property type="entry name" value="DNA/RNA polymerases"/>
    <property type="match status" value="1"/>
</dbReference>
<dbReference type="GO" id="GO:0071897">
    <property type="term" value="P:DNA biosynthetic process"/>
    <property type="evidence" value="ECO:0007669"/>
    <property type="project" value="UniProtKB-ARBA"/>
</dbReference>
<dbReference type="AlphaFoldDB" id="A0AAW2IAK2"/>
<dbReference type="Pfam" id="PF00078">
    <property type="entry name" value="RVT_1"/>
    <property type="match status" value="1"/>
</dbReference>
<dbReference type="PANTHER" id="PTHR19446">
    <property type="entry name" value="REVERSE TRANSCRIPTASES"/>
    <property type="match status" value="1"/>
</dbReference>
<dbReference type="PROSITE" id="PS50878">
    <property type="entry name" value="RT_POL"/>
    <property type="match status" value="1"/>
</dbReference>
<comment type="caution">
    <text evidence="2">The sequence shown here is derived from an EMBL/GenBank/DDBJ whole genome shotgun (WGS) entry which is preliminary data.</text>
</comment>